<keyword evidence="2" id="KW-0489">Methyltransferase</keyword>
<dbReference type="EMBL" id="JAGIYY010000013">
    <property type="protein sequence ID" value="MBP0441387.1"/>
    <property type="molecule type" value="Genomic_DNA"/>
</dbReference>
<dbReference type="Pfam" id="PF13847">
    <property type="entry name" value="Methyltransf_31"/>
    <property type="match status" value="1"/>
</dbReference>
<accession>A0A8J7RAG7</accession>
<dbReference type="RefSeq" id="WP_209337413.1">
    <property type="nucleotide sequence ID" value="NZ_JAGIYY010000013.1"/>
</dbReference>
<gene>
    <name evidence="2" type="ORF">J5Y06_22310</name>
</gene>
<dbReference type="PANTHER" id="PTHR43861">
    <property type="entry name" value="TRANS-ACONITATE 2-METHYLTRANSFERASE-RELATED"/>
    <property type="match status" value="1"/>
</dbReference>
<proteinExistence type="predicted"/>
<comment type="caution">
    <text evidence="2">The sequence shown here is derived from an EMBL/GenBank/DDBJ whole genome shotgun (WGS) entry which is preliminary data.</text>
</comment>
<evidence type="ECO:0000313" key="2">
    <source>
        <dbReference type="EMBL" id="MBP0441387.1"/>
    </source>
</evidence>
<dbReference type="SUPFAM" id="SSF53335">
    <property type="entry name" value="S-adenosyl-L-methionine-dependent methyltransferases"/>
    <property type="match status" value="1"/>
</dbReference>
<dbReference type="InterPro" id="IPR029063">
    <property type="entry name" value="SAM-dependent_MTases_sf"/>
</dbReference>
<keyword evidence="3" id="KW-1185">Reference proteome</keyword>
<dbReference type="InterPro" id="IPR025714">
    <property type="entry name" value="Methyltranfer_dom"/>
</dbReference>
<dbReference type="CDD" id="cd02440">
    <property type="entry name" value="AdoMet_MTases"/>
    <property type="match status" value="1"/>
</dbReference>
<reference evidence="2" key="1">
    <citation type="submission" date="2021-03" db="EMBL/GenBank/DDBJ databases">
        <title>Genome sequencing and assembly of Tianweitania sediminis.</title>
        <authorList>
            <person name="Chhetri G."/>
        </authorList>
    </citation>
    <scope>NUCLEOTIDE SEQUENCE</scope>
    <source>
        <strain evidence="2">Z8</strain>
    </source>
</reference>
<name>A0A8J7RAG7_9HYPH</name>
<keyword evidence="2" id="KW-0808">Transferase</keyword>
<organism evidence="2 3">
    <name type="scientific">Tianweitania sediminis</name>
    <dbReference type="NCBI Taxonomy" id="1502156"/>
    <lineage>
        <taxon>Bacteria</taxon>
        <taxon>Pseudomonadati</taxon>
        <taxon>Pseudomonadota</taxon>
        <taxon>Alphaproteobacteria</taxon>
        <taxon>Hyphomicrobiales</taxon>
        <taxon>Phyllobacteriaceae</taxon>
        <taxon>Tianweitania</taxon>
    </lineage>
</organism>
<protein>
    <submittedName>
        <fullName evidence="2">Class I SAM-dependent methyltransferase</fullName>
    </submittedName>
</protein>
<dbReference type="GO" id="GO:0008168">
    <property type="term" value="F:methyltransferase activity"/>
    <property type="evidence" value="ECO:0007669"/>
    <property type="project" value="UniProtKB-KW"/>
</dbReference>
<dbReference type="AlphaFoldDB" id="A0A8J7RAG7"/>
<evidence type="ECO:0000313" key="3">
    <source>
        <dbReference type="Proteomes" id="UP000666240"/>
    </source>
</evidence>
<feature type="domain" description="Methyltransferase" evidence="1">
    <location>
        <begin position="48"/>
        <end position="155"/>
    </location>
</feature>
<evidence type="ECO:0000259" key="1">
    <source>
        <dbReference type="Pfam" id="PF13847"/>
    </source>
</evidence>
<dbReference type="Proteomes" id="UP000666240">
    <property type="component" value="Unassembled WGS sequence"/>
</dbReference>
<dbReference type="Gene3D" id="3.40.50.150">
    <property type="entry name" value="Vaccinia Virus protein VP39"/>
    <property type="match status" value="1"/>
</dbReference>
<dbReference type="PANTHER" id="PTHR43861:SF1">
    <property type="entry name" value="TRANS-ACONITATE 2-METHYLTRANSFERASE"/>
    <property type="match status" value="1"/>
</dbReference>
<sequence length="282" mass="30728">MTKLSQMYDASAAGYVLGHGKEELERLTQQGEFFRHFTESVFHNAGLRPGMRVLDIGCGAGDVSLIAAGVVGAEGQVVGLDRAPDALQAARNKVAAAGWSNVTFVEGEIHEVEHDRFDAVVGRFILLHMRDQAKTLTRLKQALKPGGVMAFIEMDLTTASVYPPMALFDQALGWIVECYRKDGVDVDVGSKLFSLMSAAQLNPLVTASTRVSAGETTDQACDYLAETLRSLMPRIEQLSVADPNQIDLATLAQRLKEQARLDNSCFFYPRMVGAWGALSNMQ</sequence>
<dbReference type="GO" id="GO:0032259">
    <property type="term" value="P:methylation"/>
    <property type="evidence" value="ECO:0007669"/>
    <property type="project" value="UniProtKB-KW"/>
</dbReference>